<proteinExistence type="inferred from homology"/>
<keyword evidence="7" id="KW-0648">Protein biosynthesis</keyword>
<dbReference type="InterPro" id="IPR036191">
    <property type="entry name" value="RRF_sf"/>
</dbReference>
<dbReference type="Gene3D" id="3.30.1360.40">
    <property type="match status" value="1"/>
</dbReference>
<evidence type="ECO:0000256" key="3">
    <source>
        <dbReference type="ARBA" id="ARBA00005912"/>
    </source>
</evidence>
<evidence type="ECO:0000259" key="12">
    <source>
        <dbReference type="Pfam" id="PF01765"/>
    </source>
</evidence>
<dbReference type="Pfam" id="PF01765">
    <property type="entry name" value="RRF"/>
    <property type="match status" value="1"/>
</dbReference>
<reference evidence="13" key="1">
    <citation type="submission" date="2020-06" db="EMBL/GenBank/DDBJ databases">
        <title>WGS assembly of Ceratodon purpureus strain R40.</title>
        <authorList>
            <person name="Carey S.B."/>
            <person name="Jenkins J."/>
            <person name="Shu S."/>
            <person name="Lovell J.T."/>
            <person name="Sreedasyam A."/>
            <person name="Maumus F."/>
            <person name="Tiley G.P."/>
            <person name="Fernandez-Pozo N."/>
            <person name="Barry K."/>
            <person name="Chen C."/>
            <person name="Wang M."/>
            <person name="Lipzen A."/>
            <person name="Daum C."/>
            <person name="Saski C.A."/>
            <person name="Payton A.C."/>
            <person name="Mcbreen J.C."/>
            <person name="Conrad R.E."/>
            <person name="Kollar L.M."/>
            <person name="Olsson S."/>
            <person name="Huttunen S."/>
            <person name="Landis J.B."/>
            <person name="Wickett N.J."/>
            <person name="Johnson M.G."/>
            <person name="Rensing S.A."/>
            <person name="Grimwood J."/>
            <person name="Schmutz J."/>
            <person name="Mcdaniel S.F."/>
        </authorList>
    </citation>
    <scope>NUCLEOTIDE SEQUENCE</scope>
    <source>
        <strain evidence="13">R40</strain>
    </source>
</reference>
<evidence type="ECO:0000256" key="10">
    <source>
        <dbReference type="ARBA" id="ARBA00032397"/>
    </source>
</evidence>
<dbReference type="InterPro" id="IPR002661">
    <property type="entry name" value="Ribosome_recyc_fac"/>
</dbReference>
<evidence type="ECO:0000256" key="1">
    <source>
        <dbReference type="ARBA" id="ARBA00002952"/>
    </source>
</evidence>
<organism evidence="13 14">
    <name type="scientific">Ceratodon purpureus</name>
    <name type="common">Fire moss</name>
    <name type="synonym">Dicranum purpureum</name>
    <dbReference type="NCBI Taxonomy" id="3225"/>
    <lineage>
        <taxon>Eukaryota</taxon>
        <taxon>Viridiplantae</taxon>
        <taxon>Streptophyta</taxon>
        <taxon>Embryophyta</taxon>
        <taxon>Bryophyta</taxon>
        <taxon>Bryophytina</taxon>
        <taxon>Bryopsida</taxon>
        <taxon>Dicranidae</taxon>
        <taxon>Pseudoditrichales</taxon>
        <taxon>Ditrichaceae</taxon>
        <taxon>Ceratodon</taxon>
    </lineage>
</organism>
<sequence length="285" mass="31400">MSLCATVSVGPCMARMKEVMSPVQCSSPTYLCRAKAVGGGVALPQQLSSATVALRKCGVSSLKSLGRTIRQAVIRGATTEDVEAEKELIEMDAMERMEKALEATKSTFNTVRTGRASPNLLDRVQVEYYGTNVILKSIAQVSTPDGSTILISPFDKSSLTSIEKAIVKSDVGITPNNDGNVIRLNVPQLTADRRKELLKLVSKLTEDGKVAIRNVRRDAIKSYEKLEKERKLSEDNVKDLSDDIQKMTDDYIKKIETLFKQKEKVSVCFPNIDMHPSYCFSGSKL</sequence>
<evidence type="ECO:0000313" key="13">
    <source>
        <dbReference type="EMBL" id="KAG0563295.1"/>
    </source>
</evidence>
<evidence type="ECO:0000313" key="14">
    <source>
        <dbReference type="Proteomes" id="UP000822688"/>
    </source>
</evidence>
<dbReference type="Proteomes" id="UP000822688">
    <property type="component" value="Chromosome 8"/>
</dbReference>
<comment type="function">
    <text evidence="1">Responsible for the release of ribosomes from messenger RNA at the termination of chloroplastic protein biosynthesis.</text>
</comment>
<evidence type="ECO:0000256" key="2">
    <source>
        <dbReference type="ARBA" id="ARBA00004229"/>
    </source>
</evidence>
<evidence type="ECO:0000256" key="7">
    <source>
        <dbReference type="ARBA" id="ARBA00022917"/>
    </source>
</evidence>
<dbReference type="PANTHER" id="PTHR20982:SF3">
    <property type="entry name" value="MITOCHONDRIAL RIBOSOME RECYCLING FACTOR PSEUDO 1"/>
    <property type="match status" value="1"/>
</dbReference>
<keyword evidence="14" id="KW-1185">Reference proteome</keyword>
<dbReference type="SUPFAM" id="SSF55194">
    <property type="entry name" value="Ribosome recycling factor, RRF"/>
    <property type="match status" value="1"/>
</dbReference>
<gene>
    <name evidence="13" type="ORF">KC19_8G019600</name>
</gene>
<keyword evidence="9 11" id="KW-0175">Coiled coil</keyword>
<comment type="caution">
    <text evidence="13">The sequence shown here is derived from an EMBL/GenBank/DDBJ whole genome shotgun (WGS) entry which is preliminary data.</text>
</comment>
<evidence type="ECO:0000256" key="8">
    <source>
        <dbReference type="ARBA" id="ARBA00022946"/>
    </source>
</evidence>
<keyword evidence="8" id="KW-0809">Transit peptide</keyword>
<dbReference type="EMBL" id="CM026429">
    <property type="protein sequence ID" value="KAG0563295.1"/>
    <property type="molecule type" value="Genomic_DNA"/>
</dbReference>
<dbReference type="GO" id="GO:0009507">
    <property type="term" value="C:chloroplast"/>
    <property type="evidence" value="ECO:0007669"/>
    <property type="project" value="UniProtKB-SubCell"/>
</dbReference>
<comment type="similarity">
    <text evidence="3">Belongs to the RRF family.</text>
</comment>
<name>A0A8T0GXX9_CERPU</name>
<evidence type="ECO:0000256" key="11">
    <source>
        <dbReference type="SAM" id="Coils"/>
    </source>
</evidence>
<feature type="domain" description="Ribosome recycling factor" evidence="12">
    <location>
        <begin position="105"/>
        <end position="264"/>
    </location>
</feature>
<dbReference type="CDD" id="cd00520">
    <property type="entry name" value="RRF"/>
    <property type="match status" value="1"/>
</dbReference>
<evidence type="ECO:0000256" key="6">
    <source>
        <dbReference type="ARBA" id="ARBA00022640"/>
    </source>
</evidence>
<dbReference type="InterPro" id="IPR023584">
    <property type="entry name" value="Ribosome_recyc_fac_dom"/>
</dbReference>
<dbReference type="Gene3D" id="1.10.132.20">
    <property type="entry name" value="Ribosome-recycling factor"/>
    <property type="match status" value="1"/>
</dbReference>
<evidence type="ECO:0000256" key="9">
    <source>
        <dbReference type="ARBA" id="ARBA00023054"/>
    </source>
</evidence>
<comment type="subcellular location">
    <subcellularLocation>
        <location evidence="2">Plastid</location>
        <location evidence="2">Chloroplast</location>
    </subcellularLocation>
</comment>
<keyword evidence="5" id="KW-0150">Chloroplast</keyword>
<evidence type="ECO:0000256" key="4">
    <source>
        <dbReference type="ARBA" id="ARBA00014063"/>
    </source>
</evidence>
<feature type="coiled-coil region" evidence="11">
    <location>
        <begin position="216"/>
        <end position="250"/>
    </location>
</feature>
<dbReference type="GO" id="GO:0043023">
    <property type="term" value="F:ribosomal large subunit binding"/>
    <property type="evidence" value="ECO:0007669"/>
    <property type="project" value="TreeGrafter"/>
</dbReference>
<protein>
    <recommendedName>
        <fullName evidence="4">Ribosome-recycling factor, chloroplastic</fullName>
    </recommendedName>
    <alternativeName>
        <fullName evidence="10">Ribosome-releasing factor, chloroplastic</fullName>
    </alternativeName>
</protein>
<dbReference type="NCBIfam" id="TIGR00496">
    <property type="entry name" value="frr"/>
    <property type="match status" value="1"/>
</dbReference>
<dbReference type="GO" id="GO:0032544">
    <property type="term" value="P:plastid translation"/>
    <property type="evidence" value="ECO:0007669"/>
    <property type="project" value="TreeGrafter"/>
</dbReference>
<dbReference type="FunFam" id="3.30.1360.40:FF:000001">
    <property type="entry name" value="Ribosome-recycling factor"/>
    <property type="match status" value="1"/>
</dbReference>
<accession>A0A8T0GXX9</accession>
<dbReference type="HAMAP" id="MF_00040">
    <property type="entry name" value="RRF"/>
    <property type="match status" value="1"/>
</dbReference>
<dbReference type="PANTHER" id="PTHR20982">
    <property type="entry name" value="RIBOSOME RECYCLING FACTOR"/>
    <property type="match status" value="1"/>
</dbReference>
<dbReference type="AlphaFoldDB" id="A0A8T0GXX9"/>
<dbReference type="FunFam" id="1.10.132.20:FF:000017">
    <property type="entry name" value="Ribosome-recycling factor chloroplastic"/>
    <property type="match status" value="1"/>
</dbReference>
<keyword evidence="6" id="KW-0934">Plastid</keyword>
<evidence type="ECO:0000256" key="5">
    <source>
        <dbReference type="ARBA" id="ARBA00022528"/>
    </source>
</evidence>